<evidence type="ECO:0000259" key="2">
    <source>
        <dbReference type="Pfam" id="PF07859"/>
    </source>
</evidence>
<name>A0A8T9B1R4_9HELO</name>
<dbReference type="GO" id="GO:0016787">
    <property type="term" value="F:hydrolase activity"/>
    <property type="evidence" value="ECO:0007669"/>
    <property type="project" value="UniProtKB-KW"/>
</dbReference>
<protein>
    <submittedName>
        <fullName evidence="3">Putative alpha/beta hydrolase</fullName>
    </submittedName>
</protein>
<dbReference type="InterPro" id="IPR013094">
    <property type="entry name" value="AB_hydrolase_3"/>
</dbReference>
<dbReference type="InterPro" id="IPR050300">
    <property type="entry name" value="GDXG_lipolytic_enzyme"/>
</dbReference>
<gene>
    <name evidence="3" type="primary">MIMI_R526</name>
    <name evidence="3" type="ORF">LARI1_G008028</name>
</gene>
<sequence length="382" mass="42279">MMSGSQPAPSAANLAFFGSKVDNTVFAAISRLFTTPFRWNHWNGAPVLYKDVLFAAIRAMLSNLTIAQSRYLNKSTSETYQDFCKAISQEPKTVKLESGTTTAHWIGNKNADVVILFLHGGGYTQPCTPQHMQYFHRLVTDLNKLSDGTPSISVLLLAYTLAPEAQFPIQLKQAVSMLSYLLNEAGKSPMDIMITGDSAGGGLILSLLSHLLHPHPDIPKLSISMPLRAAFLYSPWVSFDTSHDSYTKNDVKDTLVPDILRKWAGSYLGTVDRETDPGVVVGGNNYSEPLLADASWWEGMHNIVKDMWIWAGENEVFLDSLRDFGAKFSDGWKVGGGAEESIKLEFGKNDAHIGPIMDVMLQYKEKSETQLGLEEWLKVRLA</sequence>
<reference evidence="3 4" key="1">
    <citation type="submission" date="2018-05" db="EMBL/GenBank/DDBJ databases">
        <title>Whole genome sequencing for identification of molecular markers to develop diagnostic detection tools for the regulated plant pathogen Lachnellula willkommii.</title>
        <authorList>
            <person name="Giroux E."/>
            <person name="Bilodeau G."/>
        </authorList>
    </citation>
    <scope>NUCLEOTIDE SEQUENCE [LARGE SCALE GENOMIC DNA]</scope>
    <source>
        <strain evidence="3 4">CBS 203.66</strain>
    </source>
</reference>
<evidence type="ECO:0000313" key="3">
    <source>
        <dbReference type="EMBL" id="TVY13587.1"/>
    </source>
</evidence>
<accession>A0A8T9B1R4</accession>
<dbReference type="EMBL" id="QGMF01000911">
    <property type="protein sequence ID" value="TVY13587.1"/>
    <property type="molecule type" value="Genomic_DNA"/>
</dbReference>
<dbReference type="Gene3D" id="3.40.50.1820">
    <property type="entry name" value="alpha/beta hydrolase"/>
    <property type="match status" value="1"/>
</dbReference>
<comment type="caution">
    <text evidence="3">The sequence shown here is derived from an EMBL/GenBank/DDBJ whole genome shotgun (WGS) entry which is preliminary data.</text>
</comment>
<dbReference type="SUPFAM" id="SSF53474">
    <property type="entry name" value="alpha/beta-Hydrolases"/>
    <property type="match status" value="1"/>
</dbReference>
<organism evidence="3 4">
    <name type="scientific">Lachnellula arida</name>
    <dbReference type="NCBI Taxonomy" id="1316785"/>
    <lineage>
        <taxon>Eukaryota</taxon>
        <taxon>Fungi</taxon>
        <taxon>Dikarya</taxon>
        <taxon>Ascomycota</taxon>
        <taxon>Pezizomycotina</taxon>
        <taxon>Leotiomycetes</taxon>
        <taxon>Helotiales</taxon>
        <taxon>Lachnaceae</taxon>
        <taxon>Lachnellula</taxon>
    </lineage>
</organism>
<keyword evidence="1 3" id="KW-0378">Hydrolase</keyword>
<evidence type="ECO:0000256" key="1">
    <source>
        <dbReference type="ARBA" id="ARBA00022801"/>
    </source>
</evidence>
<dbReference type="AlphaFoldDB" id="A0A8T9B1R4"/>
<dbReference type="Pfam" id="PF07859">
    <property type="entry name" value="Abhydrolase_3"/>
    <property type="match status" value="1"/>
</dbReference>
<keyword evidence="4" id="KW-1185">Reference proteome</keyword>
<dbReference type="InterPro" id="IPR029058">
    <property type="entry name" value="AB_hydrolase_fold"/>
</dbReference>
<feature type="domain" description="Alpha/beta hydrolase fold-3" evidence="2">
    <location>
        <begin position="115"/>
        <end position="328"/>
    </location>
</feature>
<dbReference type="PANTHER" id="PTHR48081:SF31">
    <property type="entry name" value="STERYL ACETYL HYDROLASE MUG81-RELATED"/>
    <property type="match status" value="1"/>
</dbReference>
<dbReference type="PANTHER" id="PTHR48081">
    <property type="entry name" value="AB HYDROLASE SUPERFAMILY PROTEIN C4A8.06C"/>
    <property type="match status" value="1"/>
</dbReference>
<dbReference type="OrthoDB" id="2152029at2759"/>
<proteinExistence type="predicted"/>
<dbReference type="Proteomes" id="UP000469559">
    <property type="component" value="Unassembled WGS sequence"/>
</dbReference>
<evidence type="ECO:0000313" key="4">
    <source>
        <dbReference type="Proteomes" id="UP000469559"/>
    </source>
</evidence>